<dbReference type="GO" id="GO:0004190">
    <property type="term" value="F:aspartic-type endopeptidase activity"/>
    <property type="evidence" value="ECO:0007669"/>
    <property type="project" value="UniProtKB-KW"/>
</dbReference>
<keyword evidence="4" id="KW-0378">Hydrolase</keyword>
<dbReference type="Pfam" id="PF00665">
    <property type="entry name" value="rve"/>
    <property type="match status" value="1"/>
</dbReference>
<dbReference type="InterPro" id="IPR013103">
    <property type="entry name" value="RVT_2"/>
</dbReference>
<sequence>MLTSRFETIRMEDHENFREFHAKLMDIVSLRKEESHPNSKRLSDLINLGRKSFDKRGLGFVDEATTPSRGNRSFFTNFTEFDGGNVTFGDDNVASVKGKDTICALGIPNLEEVLYVEGLKANLINISQICDKKFNVQFSQNLCKVFDLKGNCVMIGLRTFDNCYVVCQNPSTSFSSSLVCGSSKIESIDLWHRRLGHLNYRDLMKVANNEVIKGIPKLGKPSNPICGPCQKGKQTRSTHKRVDEILTSKPLELLHMDLMGPMRTESLGGKKYILVMVDDYSRYAWVAFLRDKSEAFINFKDIGLKIQNEKGHPIERIRSDRGREFDNSNFFEFCHSLGIKHEFSAPRTPQQNGVVERKNRVLQEMARTMLNQHELPTHFWDEAINTACYTSNRTHMRPHTRKTCYELWKGKKPSVKYFKVFGSRCYVLKDHENLGKFESKSEEGIFLGYSSKSWAYRVYILSSKCMVESINVIVDGIGSRSRECDDDRIDVSKDIEVIEEKFEDEKLSEDEEKKDEQGKKGDRGRIEPSKKNKSRVPKNHPLSNVIGNYEDSMVTRRQSKLNEVSYVCYASQIEPKNVEEALNDEAWVEALHEVLNQFFRNDVWFLVPRPKNVNVIGTKWIFKNKMDENGVIVRNKARLVAQGFKQIEGIDFDETFAPVARLESIRILLAVACVWKFKLFQMDVKSVFLNGILNEEVYVEQPKGVQDPRGADRTLFIRRNDEVFLIAQIYVDDIVFGSTSSECALDFAKEMKSEFEMSMVGELTYFLSFQVKQLKNGIFLSQSKYARELVKKFGFESTKHFRTPMPTNLKLSKDESGKGVEKTLYRSMIGSLLYLTASRLDIAFSVGVCARYQACPKKSHLIALKHIIRYVVGTLELGLWYPFDTHSDVACYTNADWAGNVHDRKNTSGGCFYIGNCLVAWMSKKQNSVSLSTAEAEYIVVGSCCSQLLWIKKMLRDYGIDQGTMVVFCDNTSAINISKNPVLHSRTKHIDIRHHFIHDIVEDKVVSLEYVPTEGQIADILTKPLDMSTFESLRKSIGLCTVN</sequence>
<gene>
    <name evidence="7" type="primary">POLX_1875</name>
    <name evidence="7" type="ORF">CK203_095007</name>
</gene>
<dbReference type="PROSITE" id="PS50994">
    <property type="entry name" value="INTEGRASE"/>
    <property type="match status" value="1"/>
</dbReference>
<name>A0A438EDK4_VITVI</name>
<dbReference type="Pfam" id="PF25597">
    <property type="entry name" value="SH3_retrovirus"/>
    <property type="match status" value="1"/>
</dbReference>
<evidence type="ECO:0000256" key="1">
    <source>
        <dbReference type="ARBA" id="ARBA00022670"/>
    </source>
</evidence>
<dbReference type="InterPro" id="IPR012337">
    <property type="entry name" value="RNaseH-like_sf"/>
</dbReference>
<dbReference type="Proteomes" id="UP000288805">
    <property type="component" value="Unassembled WGS sequence"/>
</dbReference>
<dbReference type="InterPro" id="IPR001584">
    <property type="entry name" value="Integrase_cat-core"/>
</dbReference>
<feature type="region of interest" description="Disordered" evidence="5">
    <location>
        <begin position="504"/>
        <end position="543"/>
    </location>
</feature>
<dbReference type="GO" id="GO:0006508">
    <property type="term" value="P:proteolysis"/>
    <property type="evidence" value="ECO:0007669"/>
    <property type="project" value="UniProtKB-KW"/>
</dbReference>
<evidence type="ECO:0000256" key="3">
    <source>
        <dbReference type="ARBA" id="ARBA00022750"/>
    </source>
</evidence>
<dbReference type="InterPro" id="IPR043502">
    <property type="entry name" value="DNA/RNA_pol_sf"/>
</dbReference>
<protein>
    <submittedName>
        <fullName evidence="7">Retrovirus-related Pol polyprotein from transposon TNT 1-94</fullName>
    </submittedName>
</protein>
<keyword evidence="1" id="KW-0645">Protease</keyword>
<dbReference type="Pfam" id="PF13976">
    <property type="entry name" value="gag_pre-integrs"/>
    <property type="match status" value="1"/>
</dbReference>
<reference evidence="7 8" key="1">
    <citation type="journal article" date="2018" name="PLoS Genet.">
        <title>Population sequencing reveals clonal diversity and ancestral inbreeding in the grapevine cultivar Chardonnay.</title>
        <authorList>
            <person name="Roach M.J."/>
            <person name="Johnson D.L."/>
            <person name="Bohlmann J."/>
            <person name="van Vuuren H.J."/>
            <person name="Jones S.J."/>
            <person name="Pretorius I.S."/>
            <person name="Schmidt S.A."/>
            <person name="Borneman A.R."/>
        </authorList>
    </citation>
    <scope>NUCLEOTIDE SEQUENCE [LARGE SCALE GENOMIC DNA]</scope>
    <source>
        <strain evidence="8">cv. Chardonnay</strain>
        <tissue evidence="7">Leaf</tissue>
    </source>
</reference>
<dbReference type="InterPro" id="IPR036397">
    <property type="entry name" value="RNaseH_sf"/>
</dbReference>
<evidence type="ECO:0000256" key="5">
    <source>
        <dbReference type="SAM" id="MobiDB-lite"/>
    </source>
</evidence>
<dbReference type="InterPro" id="IPR025724">
    <property type="entry name" value="GAG-pre-integrase_dom"/>
</dbReference>
<accession>A0A438EDK4</accession>
<dbReference type="CDD" id="cd09272">
    <property type="entry name" value="RNase_HI_RT_Ty1"/>
    <property type="match status" value="1"/>
</dbReference>
<dbReference type="AlphaFoldDB" id="A0A438EDK4"/>
<dbReference type="InterPro" id="IPR039537">
    <property type="entry name" value="Retrotran_Ty1/copia-like"/>
</dbReference>
<dbReference type="GO" id="GO:0046872">
    <property type="term" value="F:metal ion binding"/>
    <property type="evidence" value="ECO:0007669"/>
    <property type="project" value="UniProtKB-KW"/>
</dbReference>
<organism evidence="7 8">
    <name type="scientific">Vitis vinifera</name>
    <name type="common">Grape</name>
    <dbReference type="NCBI Taxonomy" id="29760"/>
    <lineage>
        <taxon>Eukaryota</taxon>
        <taxon>Viridiplantae</taxon>
        <taxon>Streptophyta</taxon>
        <taxon>Embryophyta</taxon>
        <taxon>Tracheophyta</taxon>
        <taxon>Spermatophyta</taxon>
        <taxon>Magnoliopsida</taxon>
        <taxon>eudicotyledons</taxon>
        <taxon>Gunneridae</taxon>
        <taxon>Pentapetalae</taxon>
        <taxon>rosids</taxon>
        <taxon>Vitales</taxon>
        <taxon>Vitaceae</taxon>
        <taxon>Viteae</taxon>
        <taxon>Vitis</taxon>
    </lineage>
</organism>
<dbReference type="GO" id="GO:0003676">
    <property type="term" value="F:nucleic acid binding"/>
    <property type="evidence" value="ECO:0007669"/>
    <property type="project" value="InterPro"/>
</dbReference>
<dbReference type="InterPro" id="IPR057670">
    <property type="entry name" value="SH3_retrovirus"/>
</dbReference>
<evidence type="ECO:0000259" key="6">
    <source>
        <dbReference type="PROSITE" id="PS50994"/>
    </source>
</evidence>
<evidence type="ECO:0000313" key="8">
    <source>
        <dbReference type="Proteomes" id="UP000288805"/>
    </source>
</evidence>
<evidence type="ECO:0000313" key="7">
    <source>
        <dbReference type="EMBL" id="RVW45739.1"/>
    </source>
</evidence>
<proteinExistence type="predicted"/>
<dbReference type="SUPFAM" id="SSF53098">
    <property type="entry name" value="Ribonuclease H-like"/>
    <property type="match status" value="1"/>
</dbReference>
<dbReference type="PANTHER" id="PTHR42648">
    <property type="entry name" value="TRANSPOSASE, PUTATIVE-RELATED"/>
    <property type="match status" value="1"/>
</dbReference>
<comment type="caution">
    <text evidence="7">The sequence shown here is derived from an EMBL/GenBank/DDBJ whole genome shotgun (WGS) entry which is preliminary data.</text>
</comment>
<dbReference type="SUPFAM" id="SSF56672">
    <property type="entry name" value="DNA/RNA polymerases"/>
    <property type="match status" value="1"/>
</dbReference>
<evidence type="ECO:0000256" key="4">
    <source>
        <dbReference type="ARBA" id="ARBA00022801"/>
    </source>
</evidence>
<dbReference type="GO" id="GO:0015074">
    <property type="term" value="P:DNA integration"/>
    <property type="evidence" value="ECO:0007669"/>
    <property type="project" value="InterPro"/>
</dbReference>
<feature type="compositionally biased region" description="Basic and acidic residues" evidence="5">
    <location>
        <begin position="514"/>
        <end position="530"/>
    </location>
</feature>
<dbReference type="InterPro" id="IPR054722">
    <property type="entry name" value="PolX-like_BBD"/>
</dbReference>
<dbReference type="EMBL" id="QGNW01001317">
    <property type="protein sequence ID" value="RVW45739.1"/>
    <property type="molecule type" value="Genomic_DNA"/>
</dbReference>
<feature type="domain" description="Integrase catalytic" evidence="6">
    <location>
        <begin position="246"/>
        <end position="412"/>
    </location>
</feature>
<dbReference type="Gene3D" id="3.30.420.10">
    <property type="entry name" value="Ribonuclease H-like superfamily/Ribonuclease H"/>
    <property type="match status" value="1"/>
</dbReference>
<keyword evidence="2" id="KW-0479">Metal-binding</keyword>
<keyword evidence="3" id="KW-0064">Aspartyl protease</keyword>
<evidence type="ECO:0000256" key="2">
    <source>
        <dbReference type="ARBA" id="ARBA00022723"/>
    </source>
</evidence>
<dbReference type="Pfam" id="PF07727">
    <property type="entry name" value="RVT_2"/>
    <property type="match status" value="2"/>
</dbReference>
<dbReference type="Pfam" id="PF22936">
    <property type="entry name" value="Pol_BBD"/>
    <property type="match status" value="1"/>
</dbReference>
<dbReference type="PANTHER" id="PTHR42648:SF21">
    <property type="entry name" value="CYSTEINE-RICH RLK (RECEPTOR-LIKE PROTEIN KINASE) 8"/>
    <property type="match status" value="1"/>
</dbReference>